<evidence type="ECO:0000313" key="2">
    <source>
        <dbReference type="Proteomes" id="UP001061958"/>
    </source>
</evidence>
<reference evidence="1" key="2">
    <citation type="submission" date="2022-01" db="EMBL/GenBank/DDBJ databases">
        <authorList>
            <person name="Hirooka S."/>
            <person name="Miyagishima S.Y."/>
        </authorList>
    </citation>
    <scope>NUCLEOTIDE SEQUENCE</scope>
    <source>
        <strain evidence="1">NBRC 102759</strain>
    </source>
</reference>
<protein>
    <submittedName>
        <fullName evidence="1">Uncharacterized protein</fullName>
    </submittedName>
</protein>
<dbReference type="PANTHER" id="PTHR34966">
    <property type="entry name" value="OSJNBA0043L24.15 PROTEIN"/>
    <property type="match status" value="1"/>
</dbReference>
<reference evidence="1" key="1">
    <citation type="journal article" date="2022" name="Proc. Natl. Acad. Sci. U.S.A.">
        <title>Life cycle and functional genomics of the unicellular red alga Galdieria for elucidating algal and plant evolution and industrial use.</title>
        <authorList>
            <person name="Hirooka S."/>
            <person name="Itabashi T."/>
            <person name="Ichinose T.M."/>
            <person name="Onuma R."/>
            <person name="Fujiwara T."/>
            <person name="Yamashita S."/>
            <person name="Jong L.W."/>
            <person name="Tomita R."/>
            <person name="Iwane A.H."/>
            <person name="Miyagishima S.Y."/>
        </authorList>
    </citation>
    <scope>NUCLEOTIDE SEQUENCE</scope>
    <source>
        <strain evidence="1">NBRC 102759</strain>
    </source>
</reference>
<organism evidence="1 2">
    <name type="scientific">Galdieria partita</name>
    <dbReference type="NCBI Taxonomy" id="83374"/>
    <lineage>
        <taxon>Eukaryota</taxon>
        <taxon>Rhodophyta</taxon>
        <taxon>Bangiophyceae</taxon>
        <taxon>Galdieriales</taxon>
        <taxon>Galdieriaceae</taxon>
        <taxon>Galdieria</taxon>
    </lineage>
</organism>
<dbReference type="PANTHER" id="PTHR34966:SF1">
    <property type="entry name" value="OS04G0508100 PROTEIN"/>
    <property type="match status" value="1"/>
</dbReference>
<dbReference type="Proteomes" id="UP001061958">
    <property type="component" value="Unassembled WGS sequence"/>
</dbReference>
<dbReference type="OrthoDB" id="5847at2759"/>
<keyword evidence="2" id="KW-1185">Reference proteome</keyword>
<gene>
    <name evidence="1" type="ORF">GpartN1_g573.t1</name>
</gene>
<accession>A0A9C7UMN1</accession>
<comment type="caution">
    <text evidence="1">The sequence shown here is derived from an EMBL/GenBank/DDBJ whole genome shotgun (WGS) entry which is preliminary data.</text>
</comment>
<dbReference type="AlphaFoldDB" id="A0A9C7UMN1"/>
<dbReference type="EMBL" id="BQMJ01000004">
    <property type="protein sequence ID" value="GJQ08782.1"/>
    <property type="molecule type" value="Genomic_DNA"/>
</dbReference>
<sequence length="101" mass="11637">MRWSFLVARVAHWFANEVIVKNLANSEAFQRFAVRSSQSIEQLVRKGEQKLIQTKGKESLAGLKNSDMLIQKLAEKFANIRVKSQSFSEALKEEVKRTVRK</sequence>
<proteinExistence type="predicted"/>
<evidence type="ECO:0000313" key="1">
    <source>
        <dbReference type="EMBL" id="GJQ08782.1"/>
    </source>
</evidence>
<name>A0A9C7UMN1_9RHOD</name>